<feature type="domain" description="HTH tetR-type" evidence="5">
    <location>
        <begin position="7"/>
        <end position="67"/>
    </location>
</feature>
<keyword evidence="1" id="KW-0805">Transcription regulation</keyword>
<dbReference type="GO" id="GO:0003700">
    <property type="term" value="F:DNA-binding transcription factor activity"/>
    <property type="evidence" value="ECO:0007669"/>
    <property type="project" value="TreeGrafter"/>
</dbReference>
<dbReference type="EMBL" id="JADJZA010000011">
    <property type="protein sequence ID" value="MBK9298849.1"/>
    <property type="molecule type" value="Genomic_DNA"/>
</dbReference>
<dbReference type="Proteomes" id="UP000727993">
    <property type="component" value="Unassembled WGS sequence"/>
</dbReference>
<dbReference type="PROSITE" id="PS50977">
    <property type="entry name" value="HTH_TETR_2"/>
    <property type="match status" value="1"/>
</dbReference>
<evidence type="ECO:0000313" key="7">
    <source>
        <dbReference type="Proteomes" id="UP000727993"/>
    </source>
</evidence>
<evidence type="ECO:0000259" key="5">
    <source>
        <dbReference type="PROSITE" id="PS50977"/>
    </source>
</evidence>
<name>A0A936NH29_9ACTN</name>
<accession>A0A936NH29</accession>
<dbReference type="PANTHER" id="PTHR30055">
    <property type="entry name" value="HTH-TYPE TRANSCRIPTIONAL REGULATOR RUTR"/>
    <property type="match status" value="1"/>
</dbReference>
<organism evidence="6 7">
    <name type="scientific">Candidatus Neomicrothrix subdominans</name>
    <dbReference type="NCBI Taxonomy" id="2954438"/>
    <lineage>
        <taxon>Bacteria</taxon>
        <taxon>Bacillati</taxon>
        <taxon>Actinomycetota</taxon>
        <taxon>Acidimicrobiia</taxon>
        <taxon>Acidimicrobiales</taxon>
        <taxon>Microthrixaceae</taxon>
        <taxon>Candidatus Neomicrothrix</taxon>
    </lineage>
</organism>
<evidence type="ECO:0000313" key="6">
    <source>
        <dbReference type="EMBL" id="MBK9298849.1"/>
    </source>
</evidence>
<evidence type="ECO:0000256" key="2">
    <source>
        <dbReference type="ARBA" id="ARBA00023125"/>
    </source>
</evidence>
<proteinExistence type="predicted"/>
<dbReference type="GO" id="GO:0000976">
    <property type="term" value="F:transcription cis-regulatory region binding"/>
    <property type="evidence" value="ECO:0007669"/>
    <property type="project" value="TreeGrafter"/>
</dbReference>
<dbReference type="Gene3D" id="1.10.357.10">
    <property type="entry name" value="Tetracycline Repressor, domain 2"/>
    <property type="match status" value="1"/>
</dbReference>
<sequence>MFGLAEDDPKRRLAQAAVRCLDDVAMNDLGLEAVAREAGLSRATLYRVFPDGRDELLRTALATEVAEFWRNLANAVAEETTLEGRLTRGLIDGVLRTENHALLQRLVHQEAEEFALFLDELEPAVFTLLSAYLADLLDRFSSDLAPGVDHDEASRYLATLILSYLGSPASIDFTDEARVAHLVRTQLLGGILASVTVPNVMPTDTGRDERHASR</sequence>
<comment type="caution">
    <text evidence="6">The sequence shown here is derived from an EMBL/GenBank/DDBJ whole genome shotgun (WGS) entry which is preliminary data.</text>
</comment>
<keyword evidence="2 4" id="KW-0238">DNA-binding</keyword>
<dbReference type="Pfam" id="PF00440">
    <property type="entry name" value="TetR_N"/>
    <property type="match status" value="1"/>
</dbReference>
<dbReference type="InterPro" id="IPR050109">
    <property type="entry name" value="HTH-type_TetR-like_transc_reg"/>
</dbReference>
<evidence type="ECO:0000256" key="4">
    <source>
        <dbReference type="PROSITE-ProRule" id="PRU00335"/>
    </source>
</evidence>
<reference evidence="6 7" key="1">
    <citation type="submission" date="2020-10" db="EMBL/GenBank/DDBJ databases">
        <title>Connecting structure to function with the recovery of over 1000 high-quality activated sludge metagenome-assembled genomes encoding full-length rRNA genes using long-read sequencing.</title>
        <authorList>
            <person name="Singleton C.M."/>
            <person name="Petriglieri F."/>
            <person name="Kristensen J.M."/>
            <person name="Kirkegaard R.H."/>
            <person name="Michaelsen T.Y."/>
            <person name="Andersen M.H."/>
            <person name="Karst S.M."/>
            <person name="Dueholm M.S."/>
            <person name="Nielsen P.H."/>
            <person name="Albertsen M."/>
        </authorList>
    </citation>
    <scope>NUCLEOTIDE SEQUENCE [LARGE SCALE GENOMIC DNA]</scope>
    <source>
        <strain evidence="6">Lyne_18-Q3-R50-59_MAXAC.006</strain>
    </source>
</reference>
<evidence type="ECO:0000256" key="1">
    <source>
        <dbReference type="ARBA" id="ARBA00023015"/>
    </source>
</evidence>
<evidence type="ECO:0000256" key="3">
    <source>
        <dbReference type="ARBA" id="ARBA00023163"/>
    </source>
</evidence>
<feature type="DNA-binding region" description="H-T-H motif" evidence="4">
    <location>
        <begin position="30"/>
        <end position="49"/>
    </location>
</feature>
<dbReference type="PANTHER" id="PTHR30055:SF234">
    <property type="entry name" value="HTH-TYPE TRANSCRIPTIONAL REGULATOR BETI"/>
    <property type="match status" value="1"/>
</dbReference>
<dbReference type="InterPro" id="IPR001647">
    <property type="entry name" value="HTH_TetR"/>
</dbReference>
<dbReference type="AlphaFoldDB" id="A0A936NH29"/>
<keyword evidence="3" id="KW-0804">Transcription</keyword>
<protein>
    <submittedName>
        <fullName evidence="6">TetR/AcrR family transcriptional regulator</fullName>
    </submittedName>
</protein>
<dbReference type="InterPro" id="IPR009057">
    <property type="entry name" value="Homeodomain-like_sf"/>
</dbReference>
<dbReference type="SUPFAM" id="SSF46689">
    <property type="entry name" value="Homeodomain-like"/>
    <property type="match status" value="1"/>
</dbReference>
<gene>
    <name evidence="6" type="ORF">IPN02_18870</name>
</gene>